<dbReference type="Proteomes" id="UP000002429">
    <property type="component" value="Chromosome"/>
</dbReference>
<dbReference type="InterPro" id="IPR037026">
    <property type="entry name" value="Vgr_OB-fold_dom_sf"/>
</dbReference>
<dbReference type="InterPro" id="IPR006533">
    <property type="entry name" value="T6SS_Vgr_RhsGE"/>
</dbReference>
<dbReference type="Pfam" id="PF10106">
    <property type="entry name" value="DUF2345"/>
    <property type="match status" value="1"/>
</dbReference>
<protein>
    <submittedName>
        <fullName evidence="4">Rhs element Vgr protein</fullName>
    </submittedName>
</protein>
<dbReference type="SUPFAM" id="SSF69255">
    <property type="entry name" value="gp5 N-terminal domain-like"/>
    <property type="match status" value="1"/>
</dbReference>
<reference evidence="5" key="1">
    <citation type="journal article" date="2010" name="PLoS ONE">
        <title>The complete genome sequence of Cupriavidus metallidurans strain CH34, a master survivalist in harsh and anthropogenic environments.</title>
        <authorList>
            <person name="Janssen P.J."/>
            <person name="Van Houdt R."/>
            <person name="Moors H."/>
            <person name="Monsieurs P."/>
            <person name="Morin N."/>
            <person name="Michaux A."/>
            <person name="Benotmane M.A."/>
            <person name="Leys N."/>
            <person name="Vallaeys T."/>
            <person name="Lapidus A."/>
            <person name="Monchy S."/>
            <person name="Medigue C."/>
            <person name="Taghavi S."/>
            <person name="McCorkle S."/>
            <person name="Dunn J."/>
            <person name="van der Lelie D."/>
            <person name="Mergeay M."/>
        </authorList>
    </citation>
    <scope>NUCLEOTIDE SEQUENCE [LARGE SCALE GENOMIC DNA]</scope>
    <source>
        <strain evidence="5">ATCC 43123 / DSM 2839 / NBRC 102507 / CH34</strain>
    </source>
</reference>
<feature type="domain" description="DUF2345" evidence="2">
    <location>
        <begin position="609"/>
        <end position="756"/>
    </location>
</feature>
<dbReference type="STRING" id="266264.Rmet_0626"/>
<dbReference type="NCBIfam" id="TIGR03361">
    <property type="entry name" value="VI_Rhs_Vgr"/>
    <property type="match status" value="1"/>
</dbReference>
<dbReference type="Gene3D" id="3.55.50.10">
    <property type="entry name" value="Baseplate protein-like domains"/>
    <property type="match status" value="1"/>
</dbReference>
<feature type="coiled-coil region" evidence="1">
    <location>
        <begin position="576"/>
        <end position="617"/>
    </location>
</feature>
<dbReference type="Gene3D" id="2.30.110.50">
    <property type="match status" value="1"/>
</dbReference>
<dbReference type="RefSeq" id="WP_011515483.1">
    <property type="nucleotide sequence ID" value="NC_007973.1"/>
</dbReference>
<evidence type="ECO:0000259" key="3">
    <source>
        <dbReference type="Pfam" id="PF13296"/>
    </source>
</evidence>
<evidence type="ECO:0000313" key="5">
    <source>
        <dbReference type="Proteomes" id="UP000002429"/>
    </source>
</evidence>
<name>Q1LQR4_CUPMC</name>
<evidence type="ECO:0000259" key="2">
    <source>
        <dbReference type="Pfam" id="PF10106"/>
    </source>
</evidence>
<dbReference type="EMBL" id="CP000352">
    <property type="protein sequence ID" value="ABF07512.1"/>
    <property type="molecule type" value="Genomic_DNA"/>
</dbReference>
<keyword evidence="1" id="KW-0175">Coiled coil</keyword>
<dbReference type="InterPro" id="IPR017847">
    <property type="entry name" value="T6SS_RhsGE_Vgr_subset"/>
</dbReference>
<dbReference type="eggNOG" id="COG3501">
    <property type="taxonomic scope" value="Bacteria"/>
</dbReference>
<dbReference type="eggNOG" id="COG4253">
    <property type="taxonomic scope" value="Bacteria"/>
</dbReference>
<proteinExistence type="predicted"/>
<evidence type="ECO:0000256" key="1">
    <source>
        <dbReference type="SAM" id="Coils"/>
    </source>
</evidence>
<dbReference type="InterPro" id="IPR018769">
    <property type="entry name" value="VgrG2_DUF2345"/>
</dbReference>
<dbReference type="Gene3D" id="2.40.50.230">
    <property type="entry name" value="Gp5 N-terminal domain"/>
    <property type="match status" value="1"/>
</dbReference>
<dbReference type="AlphaFoldDB" id="Q1LQR4"/>
<dbReference type="SUPFAM" id="SSF69279">
    <property type="entry name" value="Phage tail proteins"/>
    <property type="match status" value="2"/>
</dbReference>
<accession>Q1LQR4</accession>
<gene>
    <name evidence="4" type="ordered locus">Rmet_0626</name>
</gene>
<dbReference type="Pfam" id="PF13296">
    <property type="entry name" value="T6SS_Vgr"/>
    <property type="match status" value="1"/>
</dbReference>
<organism evidence="4 5">
    <name type="scientific">Cupriavidus metallidurans (strain ATCC 43123 / DSM 2839 / NBRC 102507 / CH34)</name>
    <name type="common">Ralstonia metallidurans</name>
    <dbReference type="NCBI Taxonomy" id="266264"/>
    <lineage>
        <taxon>Bacteria</taxon>
        <taxon>Pseudomonadati</taxon>
        <taxon>Pseudomonadota</taxon>
        <taxon>Betaproteobacteria</taxon>
        <taxon>Burkholderiales</taxon>
        <taxon>Burkholderiaceae</taxon>
        <taxon>Cupriavidus</taxon>
    </lineage>
</organism>
<dbReference type="InterPro" id="IPR028244">
    <property type="entry name" value="T6SS_Rhs_Vgr_dom"/>
</dbReference>
<dbReference type="Pfam" id="PF05954">
    <property type="entry name" value="Phage_GPD"/>
    <property type="match status" value="1"/>
</dbReference>
<feature type="domain" description="Putative type VI secretion system Rhs element associated Vgr" evidence="3">
    <location>
        <begin position="488"/>
        <end position="590"/>
    </location>
</feature>
<dbReference type="HOGENOM" id="CLU_004121_4_0_4"/>
<dbReference type="KEGG" id="rme:Rmet_0626"/>
<dbReference type="Gene3D" id="4.10.220.110">
    <property type="match status" value="1"/>
</dbReference>
<evidence type="ECO:0000313" key="4">
    <source>
        <dbReference type="EMBL" id="ABF07512.1"/>
    </source>
</evidence>
<sequence>MAGELDGLKAYGAEALRNAVAVTVTGRQAYFLEVPGSASAAGLSVVSFEAVERLGEPYEVRVRLTHPLELGRAEYLNRDATFVIDAGEDSEPRKFAGWVSGFSKTRQTRDFCAYEMVVVPQVARLRLTKRSRIYQQKTAPQIIEAILRGHELKGHQFAFKTRRTYPQLAFRMQYEMSDWDYIRLLMEQEGLYCYFTPGKFGEMVVFGDDIDHYIYQPELRVPYRETAGLESGLEAVYEIQTHAITVPASVKVADYNSADSWERKVAEANIAYKDKTTYGQPYVYGTHHLDQAGAKWQAQLRHEAAIAWQLTYAGQSNVLALRPARILRIDTTLPDAPNGQVITEVIHTGARDQAYRNTYKAIPCDRRFRLPMDESKWPRIAGALSGRITSPGQYKYAYLTQDGHYIVRFDFDFDEWPKGGESVPLRLAKPFAGALQTGFHFPLIDGTEVAIAFHDGNPNKPFISAALHASLQPDHITNQDRWMSRNVFRTQANNKLRFEDWQGQESVKLSTEYGGKTQLNLGYLVDHKKKKRGEGFELRTSGWGAIRGGKGLFLSADDQPGANGQHLDMQSALWLLEQALQQSEALADTAKAAQAMAADCERQKTLLNASLKQLKAASLLASAPAGMALVSGTDLQLSAANNMIATAGGNADISVLRQFAVAAGNGISLFVQKLGIKLFAAKGKVEIQAQSDELNLTALKDLKVISVDGKLILSAKTEVWIGVGGSYIRITPERIENGTPGDIYEKCAAWDKKGAASMQVSTALNSGLPKQLLMLNTAASPASSNTLPAGMPYKLLAGGAVVKQGVMDGTGFIPVDHLPTTQAYQLELANGAKYTLPVADDYRGDAANGELANQGIHFHEAAHGSDGAAADRAAHRRAYHETFNPESEA</sequence>
<keyword evidence="5" id="KW-1185">Reference proteome</keyword>
<dbReference type="NCBIfam" id="TIGR01646">
    <property type="entry name" value="vgr_GE"/>
    <property type="match status" value="1"/>
</dbReference>